<dbReference type="RefSeq" id="WP_140914849.1">
    <property type="nucleotide sequence ID" value="NZ_VHHP01000004.1"/>
</dbReference>
<sequence>MFPERRLTTHRTRLILISIFVVFTFGLFILILALKFANPFKVSIYNYESYLDKQIVNKLKKNYSYHVFTNLDEFTRAINNKKAVAGIGSDYQIAQLIYDKKLRKINFELAYGKKFNTDEDIKNNYPDLVNNQFNHFDNWIIEKIKKDNPQNNVQANWDKMNYDDFKPFLYKDEATGKITGFEIDGKPGQDHFYHFLIPYFILDKMIVYNTDKEPSDSTSRSNLKPGSTFDDVKSQTTWEDIIKTLASKYKKPRVYWTNWFQDNAMIGEFYGYESNKEPNYLVNGEWAPMAADNYKQIIDYFLKLVKTATSASIKDSNINKLVTDGQELVSSIIEPRDGKSDISIMYNGDALDAYYGKDNFERLGDDPHIGFIRPKHNYMNIDAWIISRDTDDEDANKLLKILHDNLFAGSFLSVKEIEKQYIDNVYKLLIENNNNENYYIQNLYKNSQRTEAKDISEITEKFFKENYDFFQEAFADESLPVINNFNTINYTPGFANVNSFLEKWYFLNDNKIVDAKALEIFNPKSNSTVQHRAYQPLDLELKTLFIDYYYQKTKS</sequence>
<keyword evidence="1" id="KW-0472">Membrane</keyword>
<protein>
    <recommendedName>
        <fullName evidence="4">Spermidine/putrescine ABC transporter substrate-binding protein</fullName>
    </recommendedName>
</protein>
<organism evidence="2 3">
    <name type="scientific">Metamycoplasma neophronis</name>
    <dbReference type="NCBI Taxonomy" id="872983"/>
    <lineage>
        <taxon>Bacteria</taxon>
        <taxon>Bacillati</taxon>
        <taxon>Mycoplasmatota</taxon>
        <taxon>Mycoplasmoidales</taxon>
        <taxon>Metamycoplasmataceae</taxon>
        <taxon>Metamycoplasma</taxon>
    </lineage>
</organism>
<reference evidence="2" key="1">
    <citation type="submission" date="2019-06" db="EMBL/GenBank/DDBJ databases">
        <title>Mycoplasma neophronis type strain whole genome sequence.</title>
        <authorList>
            <person name="Spergser J."/>
        </authorList>
    </citation>
    <scope>NUCLEOTIDE SEQUENCE [LARGE SCALE GENOMIC DNA]</scope>
    <source>
        <strain evidence="2">DSM 24097</strain>
    </source>
</reference>
<evidence type="ECO:0000256" key="1">
    <source>
        <dbReference type="SAM" id="Phobius"/>
    </source>
</evidence>
<evidence type="ECO:0008006" key="4">
    <source>
        <dbReference type="Google" id="ProtNLM"/>
    </source>
</evidence>
<evidence type="ECO:0000313" key="2">
    <source>
        <dbReference type="EMBL" id="TPR53884.1"/>
    </source>
</evidence>
<proteinExistence type="predicted"/>
<dbReference type="EMBL" id="VHHP01000004">
    <property type="protein sequence ID" value="TPR53884.1"/>
    <property type="molecule type" value="Genomic_DNA"/>
</dbReference>
<gene>
    <name evidence="2" type="ORF">FJR74_01830</name>
</gene>
<name>A0ABY2Z038_9BACT</name>
<keyword evidence="3" id="KW-1185">Reference proteome</keyword>
<evidence type="ECO:0000313" key="3">
    <source>
        <dbReference type="Proteomes" id="UP000316851"/>
    </source>
</evidence>
<keyword evidence="1" id="KW-0812">Transmembrane</keyword>
<keyword evidence="1" id="KW-1133">Transmembrane helix</keyword>
<feature type="transmembrane region" description="Helical" evidence="1">
    <location>
        <begin position="12"/>
        <end position="34"/>
    </location>
</feature>
<accession>A0ABY2Z038</accession>
<comment type="caution">
    <text evidence="2">The sequence shown here is derived from an EMBL/GenBank/DDBJ whole genome shotgun (WGS) entry which is preliminary data.</text>
</comment>
<dbReference type="Proteomes" id="UP000316851">
    <property type="component" value="Unassembled WGS sequence"/>
</dbReference>